<evidence type="ECO:0000313" key="1">
    <source>
        <dbReference type="EMBL" id="EGD26260.1"/>
    </source>
</evidence>
<dbReference type="HOGENOM" id="CLU_3204540_0_0_11"/>
<comment type="caution">
    <text evidence="1">The sequence shown here is derived from an EMBL/GenBank/DDBJ whole genome shotgun (WGS) entry which is preliminary data.</text>
</comment>
<sequence>MRIGWCVESIPIGRLLQTSVRAVSAILVTLSDPRGRNRISVLSNA</sequence>
<dbReference type="Proteomes" id="UP000004245">
    <property type="component" value="Unassembled WGS sequence"/>
</dbReference>
<dbReference type="EMBL" id="ADNW02000001">
    <property type="protein sequence ID" value="EGD26260.1"/>
    <property type="molecule type" value="Genomic_DNA"/>
</dbReference>
<name>E9SVC6_RHOHA</name>
<organism evidence="1 2">
    <name type="scientific">Prescottella equi ATCC 33707</name>
    <dbReference type="NCBI Taxonomy" id="525370"/>
    <lineage>
        <taxon>Bacteria</taxon>
        <taxon>Bacillati</taxon>
        <taxon>Actinomycetota</taxon>
        <taxon>Actinomycetes</taxon>
        <taxon>Mycobacteriales</taxon>
        <taxon>Nocardiaceae</taxon>
        <taxon>Prescottella</taxon>
    </lineage>
</organism>
<evidence type="ECO:0000313" key="2">
    <source>
        <dbReference type="Proteomes" id="UP000004245"/>
    </source>
</evidence>
<reference evidence="1" key="1">
    <citation type="submission" date="2011-01" db="EMBL/GenBank/DDBJ databases">
        <authorList>
            <person name="Muzny D."/>
            <person name="Qin X."/>
            <person name="Buhay C."/>
            <person name="Dugan-Rocha S."/>
            <person name="Ding Y."/>
            <person name="Chen G."/>
            <person name="Hawes A."/>
            <person name="Holder M."/>
            <person name="Jhangiani S."/>
            <person name="Johnson A."/>
            <person name="Khan Z."/>
            <person name="Li Z."/>
            <person name="Liu W."/>
            <person name="Liu X."/>
            <person name="Perez L."/>
            <person name="Shen H."/>
            <person name="Wang Q."/>
            <person name="Watt J."/>
            <person name="Xi L."/>
            <person name="Xin Y."/>
            <person name="Zhou J."/>
            <person name="Deng J."/>
            <person name="Jiang H."/>
            <person name="Liu Y."/>
            <person name="Qu J."/>
            <person name="Song X.-Z."/>
            <person name="Zhang L."/>
            <person name="Villasana D."/>
            <person name="Johnson A."/>
            <person name="Liu J."/>
            <person name="Liyanage D."/>
            <person name="Lorensuhewa L."/>
            <person name="Robinson T."/>
            <person name="Song A."/>
            <person name="Song B.-B."/>
            <person name="Dinh H."/>
            <person name="Thornton R."/>
            <person name="Coyle M."/>
            <person name="Francisco L."/>
            <person name="Jackson L."/>
            <person name="Javaid M."/>
            <person name="Korchina V."/>
            <person name="Kovar C."/>
            <person name="Mata R."/>
            <person name="Mathew T."/>
            <person name="Ngo R."/>
            <person name="Nguyen L."/>
            <person name="Nguyen N."/>
            <person name="Okwuonu G."/>
            <person name="Ongeri F."/>
            <person name="Pham C."/>
            <person name="Simmons D."/>
            <person name="Wilczek-Boney K."/>
            <person name="Hale W."/>
            <person name="Jakkamsetti A."/>
            <person name="Pham P."/>
            <person name="Ruth R."/>
            <person name="San Lucas F."/>
            <person name="Warren J."/>
            <person name="Zhang J."/>
            <person name="Zhao Z."/>
            <person name="Zhou C."/>
            <person name="Zhu D."/>
            <person name="Lee S."/>
            <person name="Bess C."/>
            <person name="Blankenburg K."/>
            <person name="Forbes L."/>
            <person name="Fu Q."/>
            <person name="Gubbala S."/>
            <person name="Hirani K."/>
            <person name="Jayaseelan J.C."/>
            <person name="Lara F."/>
            <person name="Munidasa M."/>
            <person name="Palculict T."/>
            <person name="Patil S."/>
            <person name="Pu L.-L."/>
            <person name="Saada N."/>
            <person name="Tang L."/>
            <person name="Weissenberger G."/>
            <person name="Zhu Y."/>
            <person name="Hemphill L."/>
            <person name="Shang Y."/>
            <person name="Youmans B."/>
            <person name="Ayvaz T."/>
            <person name="Ross M."/>
            <person name="Santibanez J."/>
            <person name="Aqrawi P."/>
            <person name="Gross S."/>
            <person name="Joshi V."/>
            <person name="Fowler G."/>
            <person name="Nazareth L."/>
            <person name="Reid J."/>
            <person name="Worley K."/>
            <person name="Petrosino J."/>
            <person name="Highlander S."/>
            <person name="Gibbs R."/>
        </authorList>
    </citation>
    <scope>NUCLEOTIDE SEQUENCE [LARGE SCALE GENOMIC DNA]</scope>
    <source>
        <strain evidence="1">ATCC 33707</strain>
    </source>
</reference>
<gene>
    <name evidence="1" type="ORF">HMPREF0724_10194</name>
</gene>
<proteinExistence type="predicted"/>
<keyword evidence="2" id="KW-1185">Reference proteome</keyword>
<accession>E9SVC6</accession>
<protein>
    <submittedName>
        <fullName evidence="1">Uncharacterized protein</fullName>
    </submittedName>
</protein>
<dbReference type="AlphaFoldDB" id="E9SVC6"/>